<proteinExistence type="predicted"/>
<organism evidence="1 2">
    <name type="scientific">Desulfobacter latus</name>
    <dbReference type="NCBI Taxonomy" id="2292"/>
    <lineage>
        <taxon>Bacteria</taxon>
        <taxon>Pseudomonadati</taxon>
        <taxon>Thermodesulfobacteriota</taxon>
        <taxon>Desulfobacteria</taxon>
        <taxon>Desulfobacterales</taxon>
        <taxon>Desulfobacteraceae</taxon>
        <taxon>Desulfobacter</taxon>
    </lineage>
</organism>
<dbReference type="RefSeq" id="WP_178368436.1">
    <property type="nucleotide sequence ID" value="NZ_JACADJ010000199.1"/>
</dbReference>
<reference evidence="1 2" key="1">
    <citation type="submission" date="2020-06" db="EMBL/GenBank/DDBJ databases">
        <title>High-quality draft genome of sulfate reducer Desulfobacter latus type strain AcrS2 isolated from marine sediment.</title>
        <authorList>
            <person name="Hoppe M."/>
            <person name="Larsen C.K."/>
            <person name="Marshall I.P.G."/>
            <person name="Schramm A."/>
            <person name="Marietou A.G."/>
        </authorList>
    </citation>
    <scope>NUCLEOTIDE SEQUENCE [LARGE SCALE GENOMIC DNA]</scope>
    <source>
        <strain evidence="1 2">AcRS2</strain>
    </source>
</reference>
<dbReference type="Proteomes" id="UP000553343">
    <property type="component" value="Unassembled WGS sequence"/>
</dbReference>
<dbReference type="AlphaFoldDB" id="A0A850TBZ7"/>
<evidence type="ECO:0000313" key="2">
    <source>
        <dbReference type="Proteomes" id="UP000553343"/>
    </source>
</evidence>
<dbReference type="EMBL" id="JACADJ010000199">
    <property type="protein sequence ID" value="NWH07005.1"/>
    <property type="molecule type" value="Genomic_DNA"/>
</dbReference>
<evidence type="ECO:0000313" key="1">
    <source>
        <dbReference type="EMBL" id="NWH07005.1"/>
    </source>
</evidence>
<accession>A0A850TBZ7</accession>
<gene>
    <name evidence="1" type="ORF">HXW94_18885</name>
</gene>
<name>A0A850TBZ7_9BACT</name>
<keyword evidence="2" id="KW-1185">Reference proteome</keyword>
<protein>
    <submittedName>
        <fullName evidence="1">Uncharacterized protein</fullName>
    </submittedName>
</protein>
<sequence>MYALSVHLGKGFWNALADLDITGAWIISPIKNHKIFRGGHPFRMYLSFRCSSGQRESIDSRLPTEPCVRVRTRLLM</sequence>
<comment type="caution">
    <text evidence="1">The sequence shown here is derived from an EMBL/GenBank/DDBJ whole genome shotgun (WGS) entry which is preliminary data.</text>
</comment>